<evidence type="ECO:0000256" key="4">
    <source>
        <dbReference type="ARBA" id="ARBA00022764"/>
    </source>
</evidence>
<gene>
    <name evidence="6" type="ordered locus">Cpar_0640</name>
</gene>
<dbReference type="Pfam" id="PF26549">
    <property type="entry name" value="Tricorn_N"/>
    <property type="match status" value="1"/>
</dbReference>
<evidence type="ECO:0000256" key="1">
    <source>
        <dbReference type="ARBA" id="ARBA00004418"/>
    </source>
</evidence>
<evidence type="ECO:0000256" key="2">
    <source>
        <dbReference type="ARBA" id="ARBA00009820"/>
    </source>
</evidence>
<dbReference type="HOGENOM" id="CLU_047123_2_0_10"/>
<dbReference type="SUPFAM" id="SSF52964">
    <property type="entry name" value="TolB, N-terminal domain"/>
    <property type="match status" value="1"/>
</dbReference>
<organism evidence="6 7">
    <name type="scientific">Chlorobaculum parvum (strain DSM 263 / NCIMB 8327)</name>
    <name type="common">Chlorobium vibrioforme subsp. thiosulfatophilum</name>
    <dbReference type="NCBI Taxonomy" id="517417"/>
    <lineage>
        <taxon>Bacteria</taxon>
        <taxon>Pseudomonadati</taxon>
        <taxon>Chlorobiota</taxon>
        <taxon>Chlorobiia</taxon>
        <taxon>Chlorobiales</taxon>
        <taxon>Chlorobiaceae</taxon>
        <taxon>Chlorobaculum</taxon>
    </lineage>
</organism>
<evidence type="ECO:0000313" key="6">
    <source>
        <dbReference type="EMBL" id="ACF11060.1"/>
    </source>
</evidence>
<name>B3QMA7_CHLP8</name>
<dbReference type="NCBIfam" id="TIGR02800">
    <property type="entry name" value="propeller_TolB"/>
    <property type="match status" value="1"/>
</dbReference>
<dbReference type="InterPro" id="IPR007195">
    <property type="entry name" value="TolB_N"/>
</dbReference>
<evidence type="ECO:0000313" key="7">
    <source>
        <dbReference type="Proteomes" id="UP000008811"/>
    </source>
</evidence>
<protein>
    <submittedName>
        <fullName evidence="6">Tol-Pal system beta propeller repeat protein TolB</fullName>
    </submittedName>
</protein>
<dbReference type="RefSeq" id="WP_012501893.1">
    <property type="nucleotide sequence ID" value="NC_011027.1"/>
</dbReference>
<dbReference type="Gene3D" id="3.40.50.10070">
    <property type="entry name" value="TolB, N-terminal domain"/>
    <property type="match status" value="1"/>
</dbReference>
<proteinExistence type="inferred from homology"/>
<dbReference type="KEGG" id="cpc:Cpar_0640"/>
<keyword evidence="7" id="KW-1185">Reference proteome</keyword>
<reference evidence="6" key="1">
    <citation type="submission" date="2008-06" db="EMBL/GenBank/DDBJ databases">
        <title>Complete sequence of Chlorobaculum parvum NCIB 8327.</title>
        <authorList>
            <consortium name="US DOE Joint Genome Institute"/>
            <person name="Lucas S."/>
            <person name="Copeland A."/>
            <person name="Lapidus A."/>
            <person name="Glavina del Rio T."/>
            <person name="Dalin E."/>
            <person name="Tice H."/>
            <person name="Bruce D."/>
            <person name="Goodwin L."/>
            <person name="Pitluck S."/>
            <person name="Schmutz J."/>
            <person name="Larimer F."/>
            <person name="Land M."/>
            <person name="Hauser L."/>
            <person name="Kyrpides N."/>
            <person name="Mikhailova N."/>
            <person name="Zhao F."/>
            <person name="Li T."/>
            <person name="Liu Z."/>
            <person name="Overmann J."/>
            <person name="Bryant D.A."/>
            <person name="Richardson P."/>
        </authorList>
    </citation>
    <scope>NUCLEOTIDE SEQUENCE [LARGE SCALE GENOMIC DNA]</scope>
    <source>
        <strain evidence="6">NCIB 8327</strain>
    </source>
</reference>
<feature type="domain" description="TolB N-terminal" evidence="5">
    <location>
        <begin position="33"/>
        <end position="131"/>
    </location>
</feature>
<dbReference type="GO" id="GO:0017038">
    <property type="term" value="P:protein import"/>
    <property type="evidence" value="ECO:0007669"/>
    <property type="project" value="InterPro"/>
</dbReference>
<sequence length="434" mass="47606">MKTARISSVRTLIALFCLFMVPFTIRAEEVNEYIAIRKEGSGRISIILDHLKSNGGKESEWARSLDSTIQGGLDFTGLFNLMPAPLNIRNAQNGALNLGAVRSIGADVFVGGSVTKQSGDPAMQMQVWDVTGKLLLNRKYSGQDKALRDIGLRFCADLVEMLTGKRSVFGTKMVFVSNSTGQKEIYMCDFDGTNIRQLTNTKSISLTPSVSPDGRFLAWTDFSSGRPDLYIKNLSTGSTVSVKKQGVCISPAWRPGTNECATTLSYEGSQDLYLIRADGTVARRLTRGHSIEVSPSFSPDGSKMAFVSTREGPPQIFIQDLSSGSVRRLTYSGTYNTQPSWSPSGDKILYSSLQKNGEINIFMINVDGSNLLQLTSGARNNEYPSWSPDGSMIVFSSTRAGSRKLYVMNVDGTNQRPLLNMKGEQQQPSWSIRN</sequence>
<dbReference type="Gene3D" id="2.120.10.30">
    <property type="entry name" value="TolB, C-terminal domain"/>
    <property type="match status" value="2"/>
</dbReference>
<dbReference type="AlphaFoldDB" id="B3QMA7"/>
<comment type="similarity">
    <text evidence="2">Belongs to the TolB family.</text>
</comment>
<evidence type="ECO:0000259" key="5">
    <source>
        <dbReference type="Pfam" id="PF04052"/>
    </source>
</evidence>
<dbReference type="InterPro" id="IPR011042">
    <property type="entry name" value="6-blade_b-propeller_TolB-like"/>
</dbReference>
<dbReference type="EMBL" id="CP001099">
    <property type="protein sequence ID" value="ACF11060.1"/>
    <property type="molecule type" value="Genomic_DNA"/>
</dbReference>
<dbReference type="InterPro" id="IPR011659">
    <property type="entry name" value="WD40"/>
</dbReference>
<dbReference type="PANTHER" id="PTHR36842">
    <property type="entry name" value="PROTEIN TOLB HOMOLOG"/>
    <property type="match status" value="1"/>
</dbReference>
<dbReference type="STRING" id="517417.Cpar_0640"/>
<dbReference type="Pfam" id="PF07676">
    <property type="entry name" value="PD40"/>
    <property type="match status" value="2"/>
</dbReference>
<dbReference type="InterPro" id="IPR014167">
    <property type="entry name" value="Tol-Pal_TolB"/>
</dbReference>
<comment type="subcellular location">
    <subcellularLocation>
        <location evidence="1">Periplasm</location>
    </subcellularLocation>
</comment>
<accession>B3QMA7</accession>
<dbReference type="eggNOG" id="COG0823">
    <property type="taxonomic scope" value="Bacteria"/>
</dbReference>
<keyword evidence="4" id="KW-0574">Periplasm</keyword>
<keyword evidence="3" id="KW-0732">Signal</keyword>
<dbReference type="GO" id="GO:0042597">
    <property type="term" value="C:periplasmic space"/>
    <property type="evidence" value="ECO:0007669"/>
    <property type="project" value="UniProtKB-SubCell"/>
</dbReference>
<dbReference type="PANTHER" id="PTHR36842:SF1">
    <property type="entry name" value="PROTEIN TOLB"/>
    <property type="match status" value="1"/>
</dbReference>
<dbReference type="Proteomes" id="UP000008811">
    <property type="component" value="Chromosome"/>
</dbReference>
<dbReference type="Pfam" id="PF04052">
    <property type="entry name" value="TolB_N"/>
    <property type="match status" value="1"/>
</dbReference>
<dbReference type="OrthoDB" id="9815657at2"/>
<dbReference type="SUPFAM" id="SSF69304">
    <property type="entry name" value="Tricorn protease N-terminal domain"/>
    <property type="match status" value="1"/>
</dbReference>
<evidence type="ECO:0000256" key="3">
    <source>
        <dbReference type="ARBA" id="ARBA00022729"/>
    </source>
</evidence>